<sequence>MHLVYRDSLLLLVCFGFVLSSEIAKHVQGRPIASTPLRLEDGGAKGVYTETSSSTAPSTSLFSSTTITSTTSTSTTTTAGTSESSPSAGTPPVFALARANTTPSSSASIKSIAATTRTTPQPSAKRQISLNEFQQLVAKVNDEIGMLRNQSANLSQTYDELVQRYNERTAQIPIVLYDVTNCSNDSTIEEKQHTTAPSEREGSMQLAVEGTTNARGLKGTTGADRTTVRPSTTTESTAAALSSTETVSPENDPSLGDAAQSAATPETVPQNPSNAQTQIYGNKYYNYVHYFMYPPSEDLLKEVLSPLNTNFRRKQGHFSPNVASIRHRHAGHGLEGAQGEDDSLEEESTGKGNAAKDNRWRFPPNYRSRPWNERERPQPVPNYLKAGPLDSTAPSAPSAPPASPASFPYEIPYRRRINANPRPSFNEDLMRPNPVNYLRTEERTTQRNPYLDELPLGGLSKPNPAERFYPQPPVKPSKPVIDVPALGAAPSERLESFLERRRKVNVPPVTPWRTTVATERSTTLPSLDSLISGGLKSVSFSIPTTVKPVPGVARNGWDGYDFTFVRKVFENQKRNQTERRTEQLIGRSL</sequence>
<reference evidence="3" key="1">
    <citation type="submission" date="2022-08" db="UniProtKB">
        <authorList>
            <consortium name="EnsemblMetazoa"/>
        </authorList>
    </citation>
    <scope>IDENTIFICATION</scope>
    <source>
        <strain evidence="3">EBRO</strain>
    </source>
</reference>
<feature type="region of interest" description="Disordered" evidence="1">
    <location>
        <begin position="211"/>
        <end position="276"/>
    </location>
</feature>
<feature type="chain" id="PRO_5043949286" evidence="2">
    <location>
        <begin position="21"/>
        <end position="589"/>
    </location>
</feature>
<evidence type="ECO:0000313" key="3">
    <source>
        <dbReference type="EnsemblMetazoa" id="AATE009414-PA.1"/>
    </source>
</evidence>
<feature type="compositionally biased region" description="Low complexity" evidence="1">
    <location>
        <begin position="228"/>
        <end position="246"/>
    </location>
</feature>
<accession>A0A182J184</accession>
<evidence type="ECO:0000256" key="1">
    <source>
        <dbReference type="SAM" id="MobiDB-lite"/>
    </source>
</evidence>
<evidence type="ECO:0000256" key="2">
    <source>
        <dbReference type="SAM" id="SignalP"/>
    </source>
</evidence>
<feature type="compositionally biased region" description="Low complexity" evidence="1">
    <location>
        <begin position="49"/>
        <end position="87"/>
    </location>
</feature>
<proteinExistence type="predicted"/>
<keyword evidence="2" id="KW-0732">Signal</keyword>
<dbReference type="EnsemblMetazoa" id="AATE009414-RA">
    <property type="protein sequence ID" value="AATE009414-PA.1"/>
    <property type="gene ID" value="AATE009414"/>
</dbReference>
<protein>
    <submittedName>
        <fullName evidence="3">Uncharacterized protein</fullName>
    </submittedName>
</protein>
<name>A0A182J184_ANOAO</name>
<dbReference type="AlphaFoldDB" id="A0A182J184"/>
<dbReference type="VEuPathDB" id="VectorBase:AATE009414"/>
<feature type="compositionally biased region" description="Acidic residues" evidence="1">
    <location>
        <begin position="338"/>
        <end position="347"/>
    </location>
</feature>
<dbReference type="STRING" id="41427.A0A182J184"/>
<organism evidence="3">
    <name type="scientific">Anopheles atroparvus</name>
    <name type="common">European mosquito</name>
    <dbReference type="NCBI Taxonomy" id="41427"/>
    <lineage>
        <taxon>Eukaryota</taxon>
        <taxon>Metazoa</taxon>
        <taxon>Ecdysozoa</taxon>
        <taxon>Arthropoda</taxon>
        <taxon>Hexapoda</taxon>
        <taxon>Insecta</taxon>
        <taxon>Pterygota</taxon>
        <taxon>Neoptera</taxon>
        <taxon>Endopterygota</taxon>
        <taxon>Diptera</taxon>
        <taxon>Nematocera</taxon>
        <taxon>Culicoidea</taxon>
        <taxon>Culicidae</taxon>
        <taxon>Anophelinae</taxon>
        <taxon>Anopheles</taxon>
    </lineage>
</organism>
<feature type="compositionally biased region" description="Low complexity" evidence="1">
    <location>
        <begin position="101"/>
        <end position="119"/>
    </location>
</feature>
<feature type="signal peptide" evidence="2">
    <location>
        <begin position="1"/>
        <end position="20"/>
    </location>
</feature>
<feature type="region of interest" description="Disordered" evidence="1">
    <location>
        <begin position="332"/>
        <end position="407"/>
    </location>
</feature>
<feature type="compositionally biased region" description="Polar residues" evidence="1">
    <location>
        <begin position="261"/>
        <end position="276"/>
    </location>
</feature>
<feature type="region of interest" description="Disordered" evidence="1">
    <location>
        <begin position="440"/>
        <end position="461"/>
    </location>
</feature>
<feature type="region of interest" description="Disordered" evidence="1">
    <location>
        <begin position="35"/>
        <end position="125"/>
    </location>
</feature>